<reference evidence="2 3" key="1">
    <citation type="submission" date="2020-05" db="EMBL/GenBank/DDBJ databases">
        <title>Identification and distribution of gene clusters putatively required for synthesis of sphingolipid metabolism inhibitors in phylogenetically diverse species of the filamentous fungus Fusarium.</title>
        <authorList>
            <person name="Kim H.-S."/>
            <person name="Busman M."/>
            <person name="Brown D.W."/>
            <person name="Divon H."/>
            <person name="Uhlig S."/>
            <person name="Proctor R.H."/>
        </authorList>
    </citation>
    <scope>NUCLEOTIDE SEQUENCE [LARGE SCALE GENOMIC DNA]</scope>
    <source>
        <strain evidence="2 3">NRRL 36939</strain>
    </source>
</reference>
<keyword evidence="1" id="KW-0732">Signal</keyword>
<dbReference type="Proteomes" id="UP000546213">
    <property type="component" value="Unassembled WGS sequence"/>
</dbReference>
<keyword evidence="3" id="KW-1185">Reference proteome</keyword>
<accession>A0A8H5NR77</accession>
<feature type="chain" id="PRO_5034386085" evidence="1">
    <location>
        <begin position="17"/>
        <end position="131"/>
    </location>
</feature>
<protein>
    <submittedName>
        <fullName evidence="2">Uncharacterized protein</fullName>
    </submittedName>
</protein>
<comment type="caution">
    <text evidence="2">The sequence shown here is derived from an EMBL/GenBank/DDBJ whole genome shotgun (WGS) entry which is preliminary data.</text>
</comment>
<evidence type="ECO:0000313" key="2">
    <source>
        <dbReference type="EMBL" id="KAF5576111.1"/>
    </source>
</evidence>
<evidence type="ECO:0000256" key="1">
    <source>
        <dbReference type="SAM" id="SignalP"/>
    </source>
</evidence>
<feature type="signal peptide" evidence="1">
    <location>
        <begin position="1"/>
        <end position="16"/>
    </location>
</feature>
<dbReference type="AlphaFoldDB" id="A0A8H5NR77"/>
<evidence type="ECO:0000313" key="3">
    <source>
        <dbReference type="Proteomes" id="UP000546213"/>
    </source>
</evidence>
<organism evidence="2 3">
    <name type="scientific">Fusarium pseudocircinatum</name>
    <dbReference type="NCBI Taxonomy" id="56676"/>
    <lineage>
        <taxon>Eukaryota</taxon>
        <taxon>Fungi</taxon>
        <taxon>Dikarya</taxon>
        <taxon>Ascomycota</taxon>
        <taxon>Pezizomycotina</taxon>
        <taxon>Sordariomycetes</taxon>
        <taxon>Hypocreomycetidae</taxon>
        <taxon>Hypocreales</taxon>
        <taxon>Nectriaceae</taxon>
        <taxon>Fusarium</taxon>
        <taxon>Fusarium fujikuroi species complex</taxon>
    </lineage>
</organism>
<dbReference type="EMBL" id="JAAOAS010000441">
    <property type="protein sequence ID" value="KAF5576111.1"/>
    <property type="molecule type" value="Genomic_DNA"/>
</dbReference>
<sequence>MLLKTILASAFFVASATPVESITSLSDKLGDSASDVDGILTVTGSSSTDTAQPSKGLDSCAQKVTLWPEMSRISAPEHIRATVLTGCKTSSCIICGTGLSIAYAAGMMGCGVTIITEQAISSGTLAGIAIT</sequence>
<proteinExistence type="predicted"/>
<name>A0A8H5NR77_9HYPO</name>
<gene>
    <name evidence="2" type="ORF">FPCIR_12791</name>
</gene>